<evidence type="ECO:0000313" key="3">
    <source>
        <dbReference type="Proteomes" id="UP000273022"/>
    </source>
</evidence>
<gene>
    <name evidence="2" type="ORF">D5R81_01940</name>
</gene>
<organism evidence="2 3">
    <name type="scientific">Parashewanella spongiae</name>
    <dbReference type="NCBI Taxonomy" id="342950"/>
    <lineage>
        <taxon>Bacteria</taxon>
        <taxon>Pseudomonadati</taxon>
        <taxon>Pseudomonadota</taxon>
        <taxon>Gammaproteobacteria</taxon>
        <taxon>Alteromonadales</taxon>
        <taxon>Shewanellaceae</taxon>
        <taxon>Parashewanella</taxon>
    </lineage>
</organism>
<evidence type="ECO:0000256" key="1">
    <source>
        <dbReference type="SAM" id="Phobius"/>
    </source>
</evidence>
<dbReference type="AlphaFoldDB" id="A0A3A6TXD3"/>
<evidence type="ECO:0000313" key="2">
    <source>
        <dbReference type="EMBL" id="RJY19137.1"/>
    </source>
</evidence>
<dbReference type="OrthoDB" id="6195578at2"/>
<keyword evidence="1" id="KW-0472">Membrane</keyword>
<keyword evidence="3" id="KW-1185">Reference proteome</keyword>
<feature type="transmembrane region" description="Helical" evidence="1">
    <location>
        <begin position="78"/>
        <end position="98"/>
    </location>
</feature>
<accession>A0A3A6TXD3</accession>
<keyword evidence="1" id="KW-0812">Transmembrane</keyword>
<dbReference type="InterPro" id="IPR021806">
    <property type="entry name" value="DUF3379"/>
</dbReference>
<sequence length="234" mass="26383">MDELQFRRKAYAEPNCQEPDFLQAMNNDAGKAATVDGLKALDQQIAKAMNVDVPERLTENLILRQQLKQHHTHKRKTGFMLAMAASVAFAAGVSFTLLRAAPVDLADHAIAHVKHEGMAMNINQNVSYQQVNKQLVSLVNMQDSKFTKQPGEVYYTSYCDFQGVRSLHMVMQGDNGKVTLFIVPAEERMKFEKSFSDDKYKGMGFEKDGAYMIMVGENQSDLNYVKKEIEGTFI</sequence>
<reference evidence="2 3" key="1">
    <citation type="submission" date="2018-09" db="EMBL/GenBank/DDBJ databases">
        <title>Phylogeny of the Shewanellaceae, and recommendation for two new genera, Pseudoshewanella and Parashewanella.</title>
        <authorList>
            <person name="Wang G."/>
        </authorList>
    </citation>
    <scope>NUCLEOTIDE SEQUENCE [LARGE SCALE GENOMIC DNA]</scope>
    <source>
        <strain evidence="2 3">KCTC 22492</strain>
    </source>
</reference>
<dbReference type="EMBL" id="QYYH01000007">
    <property type="protein sequence ID" value="RJY19137.1"/>
    <property type="molecule type" value="Genomic_DNA"/>
</dbReference>
<name>A0A3A6TXD3_9GAMM</name>
<proteinExistence type="predicted"/>
<dbReference type="Proteomes" id="UP000273022">
    <property type="component" value="Unassembled WGS sequence"/>
</dbReference>
<comment type="caution">
    <text evidence="2">The sequence shown here is derived from an EMBL/GenBank/DDBJ whole genome shotgun (WGS) entry which is preliminary data.</text>
</comment>
<protein>
    <submittedName>
        <fullName evidence="2">DUF3379 domain-containing protein</fullName>
    </submittedName>
</protein>
<dbReference type="Pfam" id="PF11859">
    <property type="entry name" value="DUF3379"/>
    <property type="match status" value="1"/>
</dbReference>
<dbReference type="RefSeq" id="WP_121851974.1">
    <property type="nucleotide sequence ID" value="NZ_CP037952.1"/>
</dbReference>
<keyword evidence="1" id="KW-1133">Transmembrane helix</keyword>